<keyword evidence="1" id="KW-0472">Membrane</keyword>
<dbReference type="Proteomes" id="UP000662857">
    <property type="component" value="Chromosome"/>
</dbReference>
<reference evidence="2" key="1">
    <citation type="submission" date="2021-02" db="EMBL/GenBank/DDBJ databases">
        <title>Natrosporangium hydrolyticum gen. nov., sp. nov, a haloalkaliphilic actinobacterium from a soda solonchak soil.</title>
        <authorList>
            <person name="Sorokin D.Y."/>
            <person name="Khijniak T.V."/>
            <person name="Zakharycheva A.P."/>
            <person name="Boueva O.V."/>
            <person name="Ariskina E.V."/>
            <person name="Hahnke R.L."/>
            <person name="Bunk B."/>
            <person name="Sproer C."/>
            <person name="Schumann P."/>
            <person name="Evtushenko L.I."/>
            <person name="Kublanov I.V."/>
        </authorList>
    </citation>
    <scope>NUCLEOTIDE SEQUENCE</scope>
    <source>
        <strain evidence="2">DSM 106523</strain>
    </source>
</reference>
<evidence type="ECO:0000256" key="1">
    <source>
        <dbReference type="SAM" id="Phobius"/>
    </source>
</evidence>
<proteinExistence type="predicted"/>
<dbReference type="InterPro" id="IPR019681">
    <property type="entry name" value="DUF2530"/>
</dbReference>
<dbReference type="KEGG" id="nhy:JQS43_23685"/>
<dbReference type="AlphaFoldDB" id="A0A895YQH3"/>
<name>A0A895YQH3_9ACTN</name>
<gene>
    <name evidence="2" type="ORF">JQS43_23685</name>
</gene>
<keyword evidence="1" id="KW-1133">Transmembrane helix</keyword>
<dbReference type="EMBL" id="CP070499">
    <property type="protein sequence ID" value="QSB17533.1"/>
    <property type="molecule type" value="Genomic_DNA"/>
</dbReference>
<keyword evidence="1" id="KW-0812">Transmembrane</keyword>
<feature type="transmembrane region" description="Helical" evidence="1">
    <location>
        <begin position="12"/>
        <end position="29"/>
    </location>
</feature>
<organism evidence="2 3">
    <name type="scientific">Natronosporangium hydrolyticum</name>
    <dbReference type="NCBI Taxonomy" id="2811111"/>
    <lineage>
        <taxon>Bacteria</taxon>
        <taxon>Bacillati</taxon>
        <taxon>Actinomycetota</taxon>
        <taxon>Actinomycetes</taxon>
        <taxon>Micromonosporales</taxon>
        <taxon>Micromonosporaceae</taxon>
        <taxon>Natronosporangium</taxon>
    </lineage>
</organism>
<sequence>MTALDPPLTPYALAGTALWAVVGLVSLAAAAPSAWVWTCLAGALIGVGLTIVGRLRERR</sequence>
<protein>
    <submittedName>
        <fullName evidence="2">DUF2530 domain-containing protein</fullName>
    </submittedName>
</protein>
<dbReference type="Pfam" id="PF10745">
    <property type="entry name" value="DUF2530"/>
    <property type="match status" value="1"/>
</dbReference>
<evidence type="ECO:0000313" key="2">
    <source>
        <dbReference type="EMBL" id="QSB17533.1"/>
    </source>
</evidence>
<accession>A0A895YQH3</accession>
<feature type="transmembrane region" description="Helical" evidence="1">
    <location>
        <begin position="35"/>
        <end position="55"/>
    </location>
</feature>
<keyword evidence="3" id="KW-1185">Reference proteome</keyword>
<evidence type="ECO:0000313" key="3">
    <source>
        <dbReference type="Proteomes" id="UP000662857"/>
    </source>
</evidence>